<dbReference type="Gene3D" id="1.10.10.10">
    <property type="entry name" value="Winged helix-like DNA-binding domain superfamily/Winged helix DNA-binding domain"/>
    <property type="match status" value="1"/>
</dbReference>
<dbReference type="SUPFAM" id="SSF46689">
    <property type="entry name" value="Homeodomain-like"/>
    <property type="match status" value="1"/>
</dbReference>
<organism evidence="5 6">
    <name type="scientific">Paracoccus laeviglucosivorans</name>
    <dbReference type="NCBI Taxonomy" id="1197861"/>
    <lineage>
        <taxon>Bacteria</taxon>
        <taxon>Pseudomonadati</taxon>
        <taxon>Pseudomonadota</taxon>
        <taxon>Alphaproteobacteria</taxon>
        <taxon>Rhodobacterales</taxon>
        <taxon>Paracoccaceae</taxon>
        <taxon>Paracoccus</taxon>
    </lineage>
</organism>
<evidence type="ECO:0000313" key="5">
    <source>
        <dbReference type="EMBL" id="SMO44083.1"/>
    </source>
</evidence>
<keyword evidence="3" id="KW-0804">Transcription</keyword>
<dbReference type="EMBL" id="FXTK01000002">
    <property type="protein sequence ID" value="SMO44083.1"/>
    <property type="molecule type" value="Genomic_DNA"/>
</dbReference>
<dbReference type="Pfam" id="PF01418">
    <property type="entry name" value="HTH_6"/>
    <property type="match status" value="1"/>
</dbReference>
<dbReference type="GO" id="GO:0003700">
    <property type="term" value="F:DNA-binding transcription factor activity"/>
    <property type="evidence" value="ECO:0007669"/>
    <property type="project" value="InterPro"/>
</dbReference>
<dbReference type="InterPro" id="IPR036388">
    <property type="entry name" value="WH-like_DNA-bd_sf"/>
</dbReference>
<dbReference type="GO" id="GO:1901135">
    <property type="term" value="P:carbohydrate derivative metabolic process"/>
    <property type="evidence" value="ECO:0007669"/>
    <property type="project" value="InterPro"/>
</dbReference>
<dbReference type="CDD" id="cd05013">
    <property type="entry name" value="SIS_RpiR"/>
    <property type="match status" value="1"/>
</dbReference>
<dbReference type="InterPro" id="IPR035472">
    <property type="entry name" value="RpiR-like_SIS"/>
</dbReference>
<dbReference type="Gene3D" id="3.40.50.10490">
    <property type="entry name" value="Glucose-6-phosphate isomerase like protein, domain 1"/>
    <property type="match status" value="1"/>
</dbReference>
<dbReference type="GO" id="GO:0003677">
    <property type="term" value="F:DNA binding"/>
    <property type="evidence" value="ECO:0007669"/>
    <property type="project" value="UniProtKB-KW"/>
</dbReference>
<dbReference type="AlphaFoldDB" id="A0A521BAI4"/>
<protein>
    <submittedName>
        <fullName evidence="5">Transcriptional regulator, RpiR family</fullName>
    </submittedName>
</protein>
<dbReference type="InterPro" id="IPR009057">
    <property type="entry name" value="Homeodomain-like_sf"/>
</dbReference>
<gene>
    <name evidence="5" type="ORF">SAMN06265221_102185</name>
</gene>
<reference evidence="5 6" key="1">
    <citation type="submission" date="2017-05" db="EMBL/GenBank/DDBJ databases">
        <authorList>
            <person name="Varghese N."/>
            <person name="Submissions S."/>
        </authorList>
    </citation>
    <scope>NUCLEOTIDE SEQUENCE [LARGE SCALE GENOMIC DNA]</scope>
    <source>
        <strain evidence="5 6">DSM 100094</strain>
    </source>
</reference>
<keyword evidence="1" id="KW-0805">Transcription regulation</keyword>
<sequence>MALAHEMDDRGIVSRIQALGGQLTGTEQLLVARLLAAPREISLGTSADFAQRAGAHEATTSRFVRKLGFRNYAAFRDALRAEFLHGAEPAERMSATLQISGGNLLDGLIGQEIAALSAILDHIDQTRIARAAELIDRPRQFIFAHGNATALAVMVERRLRRMGFLPVLLTGGPRDLAEQAVGIGAGDAVILFAFRRQPRSYATLLHVAREQGAATLAISDAIGPALSPAPDLLLAAPRAGDDDSFQTLNVPMLLCNALILALGNRRQPDGLSALTRLGELIRRFDLRDE</sequence>
<dbReference type="InterPro" id="IPR047640">
    <property type="entry name" value="RpiR-like"/>
</dbReference>
<evidence type="ECO:0000256" key="2">
    <source>
        <dbReference type="ARBA" id="ARBA00023125"/>
    </source>
</evidence>
<dbReference type="InterPro" id="IPR001347">
    <property type="entry name" value="SIS_dom"/>
</dbReference>
<dbReference type="RefSeq" id="WP_221930387.1">
    <property type="nucleotide sequence ID" value="NZ_FXTK01000002.1"/>
</dbReference>
<dbReference type="Proteomes" id="UP000319014">
    <property type="component" value="Unassembled WGS sequence"/>
</dbReference>
<dbReference type="PANTHER" id="PTHR30514">
    <property type="entry name" value="GLUCOKINASE"/>
    <property type="match status" value="1"/>
</dbReference>
<evidence type="ECO:0000313" key="6">
    <source>
        <dbReference type="Proteomes" id="UP000319014"/>
    </source>
</evidence>
<evidence type="ECO:0000256" key="3">
    <source>
        <dbReference type="ARBA" id="ARBA00023163"/>
    </source>
</evidence>
<dbReference type="InterPro" id="IPR000281">
    <property type="entry name" value="HTH_RpiR"/>
</dbReference>
<keyword evidence="6" id="KW-1185">Reference proteome</keyword>
<evidence type="ECO:0000259" key="4">
    <source>
        <dbReference type="PROSITE" id="PS51071"/>
    </source>
</evidence>
<dbReference type="Pfam" id="PF01380">
    <property type="entry name" value="SIS"/>
    <property type="match status" value="1"/>
</dbReference>
<feature type="domain" description="HTH rpiR-type" evidence="4">
    <location>
        <begin position="10"/>
        <end position="86"/>
    </location>
</feature>
<proteinExistence type="predicted"/>
<accession>A0A521BAI4</accession>
<dbReference type="SUPFAM" id="SSF53697">
    <property type="entry name" value="SIS domain"/>
    <property type="match status" value="1"/>
</dbReference>
<dbReference type="GO" id="GO:0097367">
    <property type="term" value="F:carbohydrate derivative binding"/>
    <property type="evidence" value="ECO:0007669"/>
    <property type="project" value="InterPro"/>
</dbReference>
<keyword evidence="2" id="KW-0238">DNA-binding</keyword>
<name>A0A521BAI4_9RHOB</name>
<evidence type="ECO:0000256" key="1">
    <source>
        <dbReference type="ARBA" id="ARBA00023015"/>
    </source>
</evidence>
<dbReference type="InterPro" id="IPR046348">
    <property type="entry name" value="SIS_dom_sf"/>
</dbReference>
<dbReference type="PROSITE" id="PS51071">
    <property type="entry name" value="HTH_RPIR"/>
    <property type="match status" value="1"/>
</dbReference>